<dbReference type="InParanoid" id="A8NQA2"/>
<protein>
    <submittedName>
        <fullName evidence="3">Uncharacterized protein</fullName>
    </submittedName>
</protein>
<evidence type="ECO:0000313" key="4">
    <source>
        <dbReference type="Proteomes" id="UP000001861"/>
    </source>
</evidence>
<evidence type="ECO:0000313" key="3">
    <source>
        <dbReference type="EMBL" id="EAU86295.1"/>
    </source>
</evidence>
<dbReference type="AlphaFoldDB" id="A8NQA2"/>
<comment type="caution">
    <text evidence="3">The sequence shown here is derived from an EMBL/GenBank/DDBJ whole genome shotgun (WGS) entry which is preliminary data.</text>
</comment>
<feature type="coiled-coil region" evidence="1">
    <location>
        <begin position="32"/>
        <end position="87"/>
    </location>
</feature>
<dbReference type="OMA" id="ACEAKHI"/>
<dbReference type="RefSeq" id="XP_001835510.1">
    <property type="nucleotide sequence ID" value="XM_001835458.1"/>
</dbReference>
<name>A8NQA2_COPC7</name>
<dbReference type="eggNOG" id="ENOG502T1HK">
    <property type="taxonomic scope" value="Eukaryota"/>
</dbReference>
<feature type="coiled-coil region" evidence="1">
    <location>
        <begin position="139"/>
        <end position="166"/>
    </location>
</feature>
<sequence length="168" mass="19458">MPRQKKKQAEEEELADFDFLESQPSSSEDQQIERILAERIAAAKEKKRQERDQRFLDGASTSLNKILDEAEEEVQSTAEAIDKLFSQFVEEYAAIEDRIHHLWTEILKRHQFIEGLLQEKHKLSLELAKKCEDKHIHGLSKMKGACKQFEAAVQSLLEESEDEEDSDS</sequence>
<reference evidence="3 4" key="1">
    <citation type="journal article" date="2010" name="Proc. Natl. Acad. Sci. U.S.A.">
        <title>Insights into evolution of multicellular fungi from the assembled chromosomes of the mushroom Coprinopsis cinerea (Coprinus cinereus).</title>
        <authorList>
            <person name="Stajich J.E."/>
            <person name="Wilke S.K."/>
            <person name="Ahren D."/>
            <person name="Au C.H."/>
            <person name="Birren B.W."/>
            <person name="Borodovsky M."/>
            <person name="Burns C."/>
            <person name="Canback B."/>
            <person name="Casselton L.A."/>
            <person name="Cheng C.K."/>
            <person name="Deng J."/>
            <person name="Dietrich F.S."/>
            <person name="Fargo D.C."/>
            <person name="Farman M.L."/>
            <person name="Gathman A.C."/>
            <person name="Goldberg J."/>
            <person name="Guigo R."/>
            <person name="Hoegger P.J."/>
            <person name="Hooker J.B."/>
            <person name="Huggins A."/>
            <person name="James T.Y."/>
            <person name="Kamada T."/>
            <person name="Kilaru S."/>
            <person name="Kodira C."/>
            <person name="Kues U."/>
            <person name="Kupfer D."/>
            <person name="Kwan H.S."/>
            <person name="Lomsadze A."/>
            <person name="Li W."/>
            <person name="Lilly W.W."/>
            <person name="Ma L.J."/>
            <person name="Mackey A.J."/>
            <person name="Manning G."/>
            <person name="Martin F."/>
            <person name="Muraguchi H."/>
            <person name="Natvig D.O."/>
            <person name="Palmerini H."/>
            <person name="Ramesh M.A."/>
            <person name="Rehmeyer C.J."/>
            <person name="Roe B.A."/>
            <person name="Shenoy N."/>
            <person name="Stanke M."/>
            <person name="Ter-Hovhannisyan V."/>
            <person name="Tunlid A."/>
            <person name="Velagapudi R."/>
            <person name="Vision T.J."/>
            <person name="Zeng Q."/>
            <person name="Zolan M.E."/>
            <person name="Pukkila P.J."/>
        </authorList>
    </citation>
    <scope>NUCLEOTIDE SEQUENCE [LARGE SCALE GENOMIC DNA]</scope>
    <source>
        <strain evidence="4">Okayama-7 / 130 / ATCC MYA-4618 / FGSC 9003</strain>
    </source>
</reference>
<evidence type="ECO:0000256" key="2">
    <source>
        <dbReference type="SAM" id="MobiDB-lite"/>
    </source>
</evidence>
<organism evidence="3 4">
    <name type="scientific">Coprinopsis cinerea (strain Okayama-7 / 130 / ATCC MYA-4618 / FGSC 9003)</name>
    <name type="common">Inky cap fungus</name>
    <name type="synonym">Hormographiella aspergillata</name>
    <dbReference type="NCBI Taxonomy" id="240176"/>
    <lineage>
        <taxon>Eukaryota</taxon>
        <taxon>Fungi</taxon>
        <taxon>Dikarya</taxon>
        <taxon>Basidiomycota</taxon>
        <taxon>Agaricomycotina</taxon>
        <taxon>Agaricomycetes</taxon>
        <taxon>Agaricomycetidae</taxon>
        <taxon>Agaricales</taxon>
        <taxon>Agaricineae</taxon>
        <taxon>Psathyrellaceae</taxon>
        <taxon>Coprinopsis</taxon>
    </lineage>
</organism>
<feature type="compositionally biased region" description="Acidic residues" evidence="2">
    <location>
        <begin position="10"/>
        <end position="19"/>
    </location>
</feature>
<feature type="region of interest" description="Disordered" evidence="2">
    <location>
        <begin position="1"/>
        <end position="30"/>
    </location>
</feature>
<dbReference type="EMBL" id="AACS02000008">
    <property type="protein sequence ID" value="EAU86295.1"/>
    <property type="molecule type" value="Genomic_DNA"/>
</dbReference>
<dbReference type="GeneID" id="6012042"/>
<dbReference type="VEuPathDB" id="FungiDB:CC1G_08019"/>
<gene>
    <name evidence="3" type="ORF">CC1G_08019</name>
</gene>
<dbReference type="KEGG" id="cci:CC1G_08019"/>
<dbReference type="Proteomes" id="UP000001861">
    <property type="component" value="Unassembled WGS sequence"/>
</dbReference>
<dbReference type="OrthoDB" id="3235454at2759"/>
<accession>A8NQA2</accession>
<keyword evidence="1" id="KW-0175">Coiled coil</keyword>
<proteinExistence type="predicted"/>
<keyword evidence="4" id="KW-1185">Reference proteome</keyword>
<evidence type="ECO:0000256" key="1">
    <source>
        <dbReference type="SAM" id="Coils"/>
    </source>
</evidence>